<name>A0A0M6WQL7_9FIRM</name>
<dbReference type="Proteomes" id="UP000285820">
    <property type="component" value="Unassembled WGS sequence"/>
</dbReference>
<dbReference type="GO" id="GO:0005694">
    <property type="term" value="C:chromosome"/>
    <property type="evidence" value="ECO:0007669"/>
    <property type="project" value="InterPro"/>
</dbReference>
<dbReference type="Gene3D" id="3.30.65.10">
    <property type="entry name" value="Bacterial Topoisomerase I, domain 1"/>
    <property type="match status" value="1"/>
</dbReference>
<evidence type="ECO:0000313" key="4">
    <source>
        <dbReference type="EMBL" id="CUN78432.1"/>
    </source>
</evidence>
<evidence type="ECO:0000313" key="7">
    <source>
        <dbReference type="Proteomes" id="UP000049828"/>
    </source>
</evidence>
<dbReference type="EMBL" id="CYYR01000007">
    <property type="protein sequence ID" value="CUN78432.1"/>
    <property type="molecule type" value="Genomic_DNA"/>
</dbReference>
<dbReference type="AlphaFoldDB" id="A0A0M6WQL7"/>
<dbReference type="RefSeq" id="WP_007882387.1">
    <property type="nucleotide sequence ID" value="NZ_CBCTRZ010000032.1"/>
</dbReference>
<keyword evidence="7" id="KW-1185">Reference proteome</keyword>
<keyword evidence="1 3" id="KW-0378">Hydrolase</keyword>
<keyword evidence="4" id="KW-0548">Nucleotidyltransferase</keyword>
<dbReference type="EMBL" id="CVRS01000072">
    <property type="protein sequence ID" value="CRL38616.1"/>
    <property type="molecule type" value="Genomic_DNA"/>
</dbReference>
<feature type="domain" description="Exonuclease" evidence="2">
    <location>
        <begin position="16"/>
        <end position="183"/>
    </location>
</feature>
<dbReference type="SMART" id="SM00479">
    <property type="entry name" value="EXOIII"/>
    <property type="match status" value="1"/>
</dbReference>
<reference evidence="7" key="2">
    <citation type="submission" date="2015-05" db="EMBL/GenBank/DDBJ databases">
        <authorList>
            <consortium name="Pathogen Informatics"/>
        </authorList>
    </citation>
    <scope>NUCLEOTIDE SEQUENCE [LARGE SCALE GENOMIC DNA]</scope>
    <source>
        <strain evidence="4 8">2789STDY5608835</strain>
        <strain evidence="7">L1-83</strain>
    </source>
</reference>
<dbReference type="PANTHER" id="PTHR30231">
    <property type="entry name" value="DNA POLYMERASE III SUBUNIT EPSILON"/>
    <property type="match status" value="1"/>
</dbReference>
<dbReference type="InterPro" id="IPR013498">
    <property type="entry name" value="Topo_IA_Znf"/>
</dbReference>
<dbReference type="EMBL" id="QRUN01000017">
    <property type="protein sequence ID" value="RGR67014.1"/>
    <property type="molecule type" value="Genomic_DNA"/>
</dbReference>
<dbReference type="FunFam" id="3.30.420.10:FF:000045">
    <property type="entry name" value="3'-5' exonuclease DinG"/>
    <property type="match status" value="1"/>
</dbReference>
<dbReference type="NCBIfam" id="TIGR00573">
    <property type="entry name" value="dnaq"/>
    <property type="match status" value="1"/>
</dbReference>
<dbReference type="OrthoDB" id="9776650at2"/>
<accession>A0A0M6WQL7</accession>
<keyword evidence="1 3" id="KW-0269">Exonuclease</keyword>
<dbReference type="Proteomes" id="UP000095395">
    <property type="component" value="Unassembled WGS sequence"/>
</dbReference>
<dbReference type="GO" id="GO:0003887">
    <property type="term" value="F:DNA-directed DNA polymerase activity"/>
    <property type="evidence" value="ECO:0007669"/>
    <property type="project" value="UniProtKB-EC"/>
</dbReference>
<dbReference type="Proteomes" id="UP000266391">
    <property type="component" value="Unassembled WGS sequence"/>
</dbReference>
<dbReference type="SUPFAM" id="SSF53098">
    <property type="entry name" value="Ribonuclease H-like"/>
    <property type="match status" value="1"/>
</dbReference>
<evidence type="ECO:0000313" key="6">
    <source>
        <dbReference type="EMBL" id="RHD02784.1"/>
    </source>
</evidence>
<dbReference type="GO" id="GO:0006265">
    <property type="term" value="P:DNA topological change"/>
    <property type="evidence" value="ECO:0007669"/>
    <property type="project" value="InterPro"/>
</dbReference>
<dbReference type="EC" id="2.7.7.7" evidence="4"/>
<dbReference type="InterPro" id="IPR006054">
    <property type="entry name" value="DnaQ"/>
</dbReference>
<reference evidence="9 10" key="3">
    <citation type="submission" date="2018-08" db="EMBL/GenBank/DDBJ databases">
        <title>A genome reference for cultivated species of the human gut microbiota.</title>
        <authorList>
            <person name="Zou Y."/>
            <person name="Xue W."/>
            <person name="Luo G."/>
        </authorList>
    </citation>
    <scope>NUCLEOTIDE SEQUENCE [LARGE SCALE GENOMIC DNA]</scope>
    <source>
        <strain evidence="5 10">AF24-4</strain>
        <strain evidence="6 9">AM32-8LB</strain>
    </source>
</reference>
<dbReference type="GO" id="GO:0045004">
    <property type="term" value="P:DNA replication proofreading"/>
    <property type="evidence" value="ECO:0007669"/>
    <property type="project" value="TreeGrafter"/>
</dbReference>
<dbReference type="InterPro" id="IPR012337">
    <property type="entry name" value="RNaseH-like_sf"/>
</dbReference>
<protein>
    <submittedName>
        <fullName evidence="4">DNA polymerase III polC-type</fullName>
        <ecNumber evidence="4">2.7.7.7</ecNumber>
    </submittedName>
    <submittedName>
        <fullName evidence="5">DNA polymerase III subunit epsilon</fullName>
    </submittedName>
    <submittedName>
        <fullName evidence="3">Exonuclease, DNA polymerase III, epsilon subunit family</fullName>
    </submittedName>
</protein>
<reference evidence="3" key="1">
    <citation type="submission" date="2015-05" db="EMBL/GenBank/DDBJ databases">
        <authorList>
            <person name="Wang D.B."/>
            <person name="Wang M."/>
        </authorList>
    </citation>
    <scope>NUCLEOTIDE SEQUENCE [LARGE SCALE GENOMIC DNA]</scope>
    <source>
        <strain evidence="3">L1-83</strain>
    </source>
</reference>
<evidence type="ECO:0000313" key="9">
    <source>
        <dbReference type="Proteomes" id="UP000266391"/>
    </source>
</evidence>
<dbReference type="Pfam" id="PF01396">
    <property type="entry name" value="Zn_ribbon_Top1"/>
    <property type="match status" value="1"/>
</dbReference>
<dbReference type="GO" id="GO:0008408">
    <property type="term" value="F:3'-5' exonuclease activity"/>
    <property type="evidence" value="ECO:0007669"/>
    <property type="project" value="TreeGrafter"/>
</dbReference>
<dbReference type="GeneID" id="75161883"/>
<dbReference type="GO" id="GO:0003916">
    <property type="term" value="F:DNA topoisomerase activity"/>
    <property type="evidence" value="ECO:0007669"/>
    <property type="project" value="InterPro"/>
</dbReference>
<dbReference type="PANTHER" id="PTHR30231:SF41">
    <property type="entry name" value="DNA POLYMERASE III SUBUNIT EPSILON"/>
    <property type="match status" value="1"/>
</dbReference>
<evidence type="ECO:0000313" key="10">
    <source>
        <dbReference type="Proteomes" id="UP000285820"/>
    </source>
</evidence>
<proteinExistence type="predicted"/>
<keyword evidence="4" id="KW-0808">Transferase</keyword>
<dbReference type="Gene3D" id="3.30.420.10">
    <property type="entry name" value="Ribonuclease H-like superfamily/Ribonuclease H"/>
    <property type="match status" value="1"/>
</dbReference>
<organism evidence="3 7">
    <name type="scientific">Roseburia inulinivorans</name>
    <dbReference type="NCBI Taxonomy" id="360807"/>
    <lineage>
        <taxon>Bacteria</taxon>
        <taxon>Bacillati</taxon>
        <taxon>Bacillota</taxon>
        <taxon>Clostridia</taxon>
        <taxon>Lachnospirales</taxon>
        <taxon>Lachnospiraceae</taxon>
        <taxon>Roseburia</taxon>
    </lineage>
</organism>
<evidence type="ECO:0000256" key="1">
    <source>
        <dbReference type="ARBA" id="ARBA00022839"/>
    </source>
</evidence>
<keyword evidence="1 3" id="KW-0540">Nuclease</keyword>
<dbReference type="GO" id="GO:0005829">
    <property type="term" value="C:cytosol"/>
    <property type="evidence" value="ECO:0007669"/>
    <property type="project" value="TreeGrafter"/>
</dbReference>
<evidence type="ECO:0000313" key="5">
    <source>
        <dbReference type="EMBL" id="RGR67014.1"/>
    </source>
</evidence>
<evidence type="ECO:0000259" key="2">
    <source>
        <dbReference type="SMART" id="SM00479"/>
    </source>
</evidence>
<dbReference type="GO" id="GO:0003677">
    <property type="term" value="F:DNA binding"/>
    <property type="evidence" value="ECO:0007669"/>
    <property type="project" value="InterPro"/>
</dbReference>
<evidence type="ECO:0000313" key="8">
    <source>
        <dbReference type="Proteomes" id="UP000095395"/>
    </source>
</evidence>
<dbReference type="SUPFAM" id="SSF57783">
    <property type="entry name" value="Zinc beta-ribbon"/>
    <property type="match status" value="1"/>
</dbReference>
<dbReference type="InterPro" id="IPR036397">
    <property type="entry name" value="RNaseH_sf"/>
</dbReference>
<dbReference type="EMBL" id="QSIQ01000016">
    <property type="protein sequence ID" value="RHD02784.1"/>
    <property type="molecule type" value="Genomic_DNA"/>
</dbReference>
<dbReference type="Proteomes" id="UP000049828">
    <property type="component" value="Unassembled WGS sequence"/>
</dbReference>
<sequence length="228" mass="26192">MLGNKKGKMICGYVPDYVLFDLETTGTSCIYDEVIEISAVKVRSGKVVEEFSQLVNPKRPIPYAASMVNHISDEMVANEPDFGQVLPEFLTFAGDDILVGHNIQTFDMKFLYRDCERLFQQKLTNDYVDTLRVAKLCFPEWRHRRLSDLAEHYGISTRGAHRALTDCKMNQQVFEYLAKELEKMPAAKKQSKEKICPECGLPMKKRNGRFGEFWGCIGYPDCRHTENT</sequence>
<gene>
    <name evidence="4" type="primary">polC_2</name>
    <name evidence="6" type="ORF">DW813_10710</name>
    <name evidence="5" type="ORF">DWY29_11720</name>
    <name evidence="4" type="ORF">ERS852392_01367</name>
    <name evidence="3" type="ORF">RIL183_22931</name>
</gene>
<dbReference type="STRING" id="360807.ERS852392_01367"/>
<evidence type="ECO:0000313" key="3">
    <source>
        <dbReference type="EMBL" id="CRL38616.1"/>
    </source>
</evidence>
<dbReference type="Pfam" id="PF00929">
    <property type="entry name" value="RNase_T"/>
    <property type="match status" value="1"/>
</dbReference>
<dbReference type="InterPro" id="IPR013520">
    <property type="entry name" value="Ribonucl_H"/>
</dbReference>
<dbReference type="CDD" id="cd06127">
    <property type="entry name" value="DEDDh"/>
    <property type="match status" value="1"/>
</dbReference>